<dbReference type="AlphaFoldDB" id="A0A8J4PXX0"/>
<accession>A0A8J4PXX0</accession>
<sequence>MNKNILLILFVFIGPCFSSTQLKYYSNSKCDGVAYKTIDLDKCSMYGAIVTLENGIKWYKDKWLEQKCDESNDYNEYTYGNCYHDDTWEDSFFTVSNEPHKEIQGSCYSSISLSVDFKNGFTIMQTKNASCYKEQRDFNGNYYQSLICTPQKTTVLSCKDSICASCDVSNEIEHTQNDYEYSESYYSRNKYVEADSDTQNKSQKQSSDATALSGPCQLITIVLLLFYFCLF</sequence>
<evidence type="ECO:0000313" key="3">
    <source>
        <dbReference type="Proteomes" id="UP000695562"/>
    </source>
</evidence>
<organism evidence="2 3">
    <name type="scientific">Polysphondylium violaceum</name>
    <dbReference type="NCBI Taxonomy" id="133409"/>
    <lineage>
        <taxon>Eukaryota</taxon>
        <taxon>Amoebozoa</taxon>
        <taxon>Evosea</taxon>
        <taxon>Eumycetozoa</taxon>
        <taxon>Dictyostelia</taxon>
        <taxon>Dictyosteliales</taxon>
        <taxon>Dictyosteliaceae</taxon>
        <taxon>Polysphondylium</taxon>
    </lineage>
</organism>
<keyword evidence="3" id="KW-1185">Reference proteome</keyword>
<proteinExistence type="predicted"/>
<reference evidence="2" key="1">
    <citation type="submission" date="2020-01" db="EMBL/GenBank/DDBJ databases">
        <title>Development of genomics and gene disruption for Polysphondylium violaceum indicates a role for the polyketide synthase stlB in stalk morphogenesis.</title>
        <authorList>
            <person name="Narita B."/>
            <person name="Kawabe Y."/>
            <person name="Kin K."/>
            <person name="Saito T."/>
            <person name="Gibbs R."/>
            <person name="Kuspa A."/>
            <person name="Muzny D."/>
            <person name="Queller D."/>
            <person name="Richards S."/>
            <person name="Strassman J."/>
            <person name="Sucgang R."/>
            <person name="Worley K."/>
            <person name="Schaap P."/>
        </authorList>
    </citation>
    <scope>NUCLEOTIDE SEQUENCE</scope>
    <source>
        <strain evidence="2">QSvi11</strain>
    </source>
</reference>
<comment type="caution">
    <text evidence="2">The sequence shown here is derived from an EMBL/GenBank/DDBJ whole genome shotgun (WGS) entry which is preliminary data.</text>
</comment>
<name>A0A8J4PXX0_9MYCE</name>
<feature type="signal peptide" evidence="1">
    <location>
        <begin position="1"/>
        <end position="18"/>
    </location>
</feature>
<evidence type="ECO:0000256" key="1">
    <source>
        <dbReference type="SAM" id="SignalP"/>
    </source>
</evidence>
<evidence type="ECO:0008006" key="4">
    <source>
        <dbReference type="Google" id="ProtNLM"/>
    </source>
</evidence>
<dbReference type="EMBL" id="AJWJ01000082">
    <property type="protein sequence ID" value="KAF2075876.1"/>
    <property type="molecule type" value="Genomic_DNA"/>
</dbReference>
<evidence type="ECO:0000313" key="2">
    <source>
        <dbReference type="EMBL" id="KAF2075876.1"/>
    </source>
</evidence>
<protein>
    <recommendedName>
        <fullName evidence="4">Transmembrane protein</fullName>
    </recommendedName>
</protein>
<gene>
    <name evidence="2" type="ORF">CYY_002812</name>
</gene>
<dbReference type="Proteomes" id="UP000695562">
    <property type="component" value="Unassembled WGS sequence"/>
</dbReference>
<keyword evidence="1" id="KW-0732">Signal</keyword>
<feature type="chain" id="PRO_5035220467" description="Transmembrane protein" evidence="1">
    <location>
        <begin position="19"/>
        <end position="231"/>
    </location>
</feature>